<protein>
    <submittedName>
        <fullName evidence="2">Uncharacterized protein</fullName>
    </submittedName>
</protein>
<proteinExistence type="predicted"/>
<name>A0AC34QHJ1_9BILA</name>
<accession>A0AC34QHJ1</accession>
<organism evidence="1 2">
    <name type="scientific">Panagrolaimus sp. JU765</name>
    <dbReference type="NCBI Taxonomy" id="591449"/>
    <lineage>
        <taxon>Eukaryota</taxon>
        <taxon>Metazoa</taxon>
        <taxon>Ecdysozoa</taxon>
        <taxon>Nematoda</taxon>
        <taxon>Chromadorea</taxon>
        <taxon>Rhabditida</taxon>
        <taxon>Tylenchina</taxon>
        <taxon>Panagrolaimomorpha</taxon>
        <taxon>Panagrolaimoidea</taxon>
        <taxon>Panagrolaimidae</taxon>
        <taxon>Panagrolaimus</taxon>
    </lineage>
</organism>
<evidence type="ECO:0000313" key="1">
    <source>
        <dbReference type="Proteomes" id="UP000887576"/>
    </source>
</evidence>
<sequence length="567" mass="61807">MATAALRNRLVVGGLAGLVAAAGGYTIVSPYVRDVDLVNQPQNGFLTLSPTNLGSTVRGYVHIKLPILSSARQDFKQICDALSSQIRGADGSKLPEHVPYVLIGGGTASYYAALTIRAYDANAKILIISNESETPYNRGPLSKDLWLYGTPNVFRTFEYISAAGKKRDIRYESDGFFLNPGVLQDFEHGGVSLLRNRTAVELNPVEKEVILDNGKKVKFDKCLIATGGKPTIPFPFYSPHLRNKVMTYSRIADFQKLSLVVNESDSILIYGDDILAAELTYSLSARSGKKPKIVYATTENCPLKSIFPNEIAESIKSIIKSGNVDLLSGVKPIAVDNLPNGKVCVTLKQNGETHRVIVDHIIVADGMEPSVKIGKNSGLALDEKLGGIIADSKLQTSAADIYVAGDVAAYQDPLFGTIRVERWENAEITGRLAGQNMTGNVKEFHHRPAFVSKFGHDLHLSGVGQIDSSLKTISVFTPKRDTALQRGVVFYIKENKVVGVLLVNIFGIGLEIARKIISDSKEFHDFKELAKLFDFYEPSTPDNASDNSAVEEKSHEITESVGMPNTI</sequence>
<reference evidence="2" key="1">
    <citation type="submission" date="2022-11" db="UniProtKB">
        <authorList>
            <consortium name="WormBaseParasite"/>
        </authorList>
    </citation>
    <scope>IDENTIFICATION</scope>
</reference>
<evidence type="ECO:0000313" key="2">
    <source>
        <dbReference type="WBParaSite" id="JU765_v2.g16416.t1"/>
    </source>
</evidence>
<dbReference type="Proteomes" id="UP000887576">
    <property type="component" value="Unplaced"/>
</dbReference>
<dbReference type="WBParaSite" id="JU765_v2.g16416.t1">
    <property type="protein sequence ID" value="JU765_v2.g16416.t1"/>
    <property type="gene ID" value="JU765_v2.g16416"/>
</dbReference>